<sequence>MNTSGMLRGYLAKVMDQESFFFHVINCMEKQLVDWGSDPLLLFNWEKKEKNVSGSFIIDGFLYEFSLGKEQLKLLQQRSPYAVDRMIWEELISNGFVLKESSYIDKAFM</sequence>
<gene>
    <name evidence="1" type="ORF">BTO30_14050</name>
</gene>
<dbReference type="EMBL" id="MSDU01000038">
    <property type="protein sequence ID" value="OLN21601.1"/>
    <property type="molecule type" value="Genomic_DNA"/>
</dbReference>
<keyword evidence="2" id="KW-1185">Reference proteome</keyword>
<proteinExistence type="predicted"/>
<dbReference type="RefSeq" id="WP_075399346.1">
    <property type="nucleotide sequence ID" value="NZ_MSDU01000038.1"/>
</dbReference>
<evidence type="ECO:0000313" key="2">
    <source>
        <dbReference type="Proteomes" id="UP000185568"/>
    </source>
</evidence>
<protein>
    <submittedName>
        <fullName evidence="1">Uncharacterized protein</fullName>
    </submittedName>
</protein>
<organism evidence="1 2">
    <name type="scientific">Domibacillus antri</name>
    <dbReference type="NCBI Taxonomy" id="1714264"/>
    <lineage>
        <taxon>Bacteria</taxon>
        <taxon>Bacillati</taxon>
        <taxon>Bacillota</taxon>
        <taxon>Bacilli</taxon>
        <taxon>Bacillales</taxon>
        <taxon>Bacillaceae</taxon>
        <taxon>Domibacillus</taxon>
    </lineage>
</organism>
<dbReference type="OrthoDB" id="8480699at2"/>
<evidence type="ECO:0000313" key="1">
    <source>
        <dbReference type="EMBL" id="OLN21601.1"/>
    </source>
</evidence>
<comment type="caution">
    <text evidence="1">The sequence shown here is derived from an EMBL/GenBank/DDBJ whole genome shotgun (WGS) entry which is preliminary data.</text>
</comment>
<name>A0A1Q8Q2R9_9BACI</name>
<accession>A0A1Q8Q2R9</accession>
<reference evidence="1 2" key="1">
    <citation type="submission" date="2016-12" db="EMBL/GenBank/DDBJ databases">
        <title>Domibacillus antri genome sequencing.</title>
        <authorList>
            <person name="Verma A."/>
            <person name="Krishnamurthi S."/>
        </authorList>
    </citation>
    <scope>NUCLEOTIDE SEQUENCE [LARGE SCALE GENOMIC DNA]</scope>
    <source>
        <strain evidence="1 2">XD80</strain>
    </source>
</reference>
<dbReference type="AlphaFoldDB" id="A0A1Q8Q2R9"/>
<dbReference type="Proteomes" id="UP000185568">
    <property type="component" value="Unassembled WGS sequence"/>
</dbReference>